<feature type="domain" description="Luciferase-like" evidence="1">
    <location>
        <begin position="32"/>
        <end position="308"/>
    </location>
</feature>
<accession>A0A0D0IJ46</accession>
<protein>
    <recommendedName>
        <fullName evidence="1">Luciferase-like domain-containing protein</fullName>
    </recommendedName>
</protein>
<keyword evidence="3" id="KW-1185">Reference proteome</keyword>
<dbReference type="Gene3D" id="3.20.20.30">
    <property type="entry name" value="Luciferase-like domain"/>
    <property type="match status" value="1"/>
</dbReference>
<dbReference type="GO" id="GO:0005829">
    <property type="term" value="C:cytosol"/>
    <property type="evidence" value="ECO:0007669"/>
    <property type="project" value="TreeGrafter"/>
</dbReference>
<evidence type="ECO:0000313" key="2">
    <source>
        <dbReference type="EMBL" id="KIP51684.1"/>
    </source>
</evidence>
<organism evidence="2 3">
    <name type="scientific">Leucobacter komagatae</name>
    <dbReference type="NCBI Taxonomy" id="55969"/>
    <lineage>
        <taxon>Bacteria</taxon>
        <taxon>Bacillati</taxon>
        <taxon>Actinomycetota</taxon>
        <taxon>Actinomycetes</taxon>
        <taxon>Micrococcales</taxon>
        <taxon>Microbacteriaceae</taxon>
        <taxon>Leucobacter</taxon>
    </lineage>
</organism>
<dbReference type="Pfam" id="PF00296">
    <property type="entry name" value="Bac_luciferase"/>
    <property type="match status" value="1"/>
</dbReference>
<dbReference type="InterPro" id="IPR050766">
    <property type="entry name" value="Bact_Lucif_Oxidored"/>
</dbReference>
<dbReference type="SUPFAM" id="SSF51679">
    <property type="entry name" value="Bacterial luciferase-like"/>
    <property type="match status" value="1"/>
</dbReference>
<proteinExistence type="predicted"/>
<evidence type="ECO:0000313" key="3">
    <source>
        <dbReference type="Proteomes" id="UP000032120"/>
    </source>
</evidence>
<name>A0A0D0IJ46_9MICO</name>
<dbReference type="RefSeq" id="WP_042545038.1">
    <property type="nucleotide sequence ID" value="NZ_JXSQ01000025.1"/>
</dbReference>
<comment type="caution">
    <text evidence="2">The sequence shown here is derived from an EMBL/GenBank/DDBJ whole genome shotgun (WGS) entry which is preliminary data.</text>
</comment>
<dbReference type="EMBL" id="JXSQ01000025">
    <property type="protein sequence ID" value="KIP51684.1"/>
    <property type="molecule type" value="Genomic_DNA"/>
</dbReference>
<dbReference type="InterPro" id="IPR011251">
    <property type="entry name" value="Luciferase-like_dom"/>
</dbReference>
<dbReference type="AlphaFoldDB" id="A0A0D0IJ46"/>
<gene>
    <name evidence="2" type="ORF">SD72_13750</name>
</gene>
<dbReference type="PANTHER" id="PTHR30137:SF6">
    <property type="entry name" value="LUCIFERASE-LIKE MONOOXYGENASE"/>
    <property type="match status" value="1"/>
</dbReference>
<dbReference type="PANTHER" id="PTHR30137">
    <property type="entry name" value="LUCIFERASE-LIKE MONOOXYGENASE"/>
    <property type="match status" value="1"/>
</dbReference>
<evidence type="ECO:0000259" key="1">
    <source>
        <dbReference type="Pfam" id="PF00296"/>
    </source>
</evidence>
<reference evidence="2 3" key="1">
    <citation type="submission" date="2015-01" db="EMBL/GenBank/DDBJ databases">
        <title>Draft genome sequence of Leucobacter komagatae strain VKM ST2845.</title>
        <authorList>
            <person name="Karlyshev A.V."/>
            <person name="Kudryashova E.B."/>
        </authorList>
    </citation>
    <scope>NUCLEOTIDE SEQUENCE [LARGE SCALE GENOMIC DNA]</scope>
    <source>
        <strain evidence="2 3">VKM ST2845</strain>
    </source>
</reference>
<sequence length="376" mass="41577">MTHEPLHPVQGTRSPLGTTDVGERLRIGFITHLDQHDDTATIYRENIRLFQELEQQGYDSGWIASRHFGAGWAALPSPYAFLGALAANTERIGLGTAVLPIIFDDSVRVAEELSVIDHLSGHRLLAGLGKGVPSDSYQVFEAYKPDRDRSFEEKIERLHWALEGNQVENGSSSIYPANEALKGRLFHGSSNIDTIRFAARSGDGFILERFGNGAERDAAKRQAFQQRQADSVLEYRRVFREVWGEERTPYVVTSRTAYPAATTAAALAESSTRVAHWNRFAALAGRVNLEDSIEDQLLSDNYIWGDPAALAADLLADPTVLLTDELVLGIHPARHTIDETLEKARILIDEVVPLVREGWAAGRAALLEAERLEVSA</sequence>
<dbReference type="GO" id="GO:0016705">
    <property type="term" value="F:oxidoreductase activity, acting on paired donors, with incorporation or reduction of molecular oxygen"/>
    <property type="evidence" value="ECO:0007669"/>
    <property type="project" value="InterPro"/>
</dbReference>
<dbReference type="OrthoDB" id="7903015at2"/>
<dbReference type="Proteomes" id="UP000032120">
    <property type="component" value="Unassembled WGS sequence"/>
</dbReference>
<dbReference type="InterPro" id="IPR036661">
    <property type="entry name" value="Luciferase-like_sf"/>
</dbReference>